<reference evidence="1" key="1">
    <citation type="journal article" date="2021" name="Proc. Natl. Acad. Sci. U.S.A.">
        <title>A Catalog of Tens of Thousands of Viruses from Human Metagenomes Reveals Hidden Associations with Chronic Diseases.</title>
        <authorList>
            <person name="Tisza M.J."/>
            <person name="Buck C.B."/>
        </authorList>
    </citation>
    <scope>NUCLEOTIDE SEQUENCE</scope>
    <source>
        <strain evidence="1">Ct6eX13</strain>
    </source>
</reference>
<sequence>MERTITVDGKTITLRATALVPRLYRHLIGRDMIQDMATLRKAYAAAEKAKKAGADEEEQNVASMSVMNLEIFEDVAWVMLKHAAEFRDTENGRVLMNGDMVVGKSPDEWLDQLDGTFSVYEVLPVILELWGANQKTTSTPAKK</sequence>
<name>A0A8S5T511_9CAUD</name>
<accession>A0A8S5T511</accession>
<proteinExistence type="predicted"/>
<dbReference type="EMBL" id="BK032750">
    <property type="protein sequence ID" value="DAF58321.1"/>
    <property type="molecule type" value="Genomic_DNA"/>
</dbReference>
<protein>
    <submittedName>
        <fullName evidence="1">Tail assembly chaperone protein</fullName>
    </submittedName>
</protein>
<evidence type="ECO:0000313" key="1">
    <source>
        <dbReference type="EMBL" id="DAF58321.1"/>
    </source>
</evidence>
<organism evidence="1">
    <name type="scientific">Myoviridae sp. ct6eX13</name>
    <dbReference type="NCBI Taxonomy" id="2827660"/>
    <lineage>
        <taxon>Viruses</taxon>
        <taxon>Duplodnaviria</taxon>
        <taxon>Heunggongvirae</taxon>
        <taxon>Uroviricota</taxon>
        <taxon>Caudoviricetes</taxon>
    </lineage>
</organism>